<dbReference type="Gene3D" id="2.30.110.10">
    <property type="entry name" value="Electron Transport, Fmn-binding Protein, Chain A"/>
    <property type="match status" value="1"/>
</dbReference>
<sequence>MSASAASTRADIVRAASAPFRAAMAHVPTAVSVVTTLVDGEPHGTTVSAFTSLSVDPPMLLVSLDNRSTLLSYLRVGSGVGVNVLSAEQEQVAAHFARKDPDKFRGLDWDADDGAPRLAEHHAWMTLTVSELIPAGDHTIVLGIAGAASSTPSAPLVYWQRTYGTHTAA</sequence>
<dbReference type="EMBL" id="JARACI010001092">
    <property type="protein sequence ID" value="MDD9207372.1"/>
    <property type="molecule type" value="Genomic_DNA"/>
</dbReference>
<protein>
    <submittedName>
        <fullName evidence="3">Flavin reductase family protein</fullName>
    </submittedName>
</protein>
<proteinExistence type="predicted"/>
<organism evidence="3 4">
    <name type="scientific">Georgenia halotolerans</name>
    <dbReference type="NCBI Taxonomy" id="3028317"/>
    <lineage>
        <taxon>Bacteria</taxon>
        <taxon>Bacillati</taxon>
        <taxon>Actinomycetota</taxon>
        <taxon>Actinomycetes</taxon>
        <taxon>Micrococcales</taxon>
        <taxon>Bogoriellaceae</taxon>
        <taxon>Georgenia</taxon>
    </lineage>
</organism>
<dbReference type="InterPro" id="IPR002563">
    <property type="entry name" value="Flavin_Rdtase-like_dom"/>
</dbReference>
<dbReference type="PANTHER" id="PTHR30466:SF1">
    <property type="entry name" value="FMN REDUCTASE (NADH) RUTF"/>
    <property type="match status" value="1"/>
</dbReference>
<feature type="domain" description="Flavin reductase like" evidence="2">
    <location>
        <begin position="24"/>
        <end position="165"/>
    </location>
</feature>
<evidence type="ECO:0000313" key="4">
    <source>
        <dbReference type="Proteomes" id="UP001165561"/>
    </source>
</evidence>
<dbReference type="SMART" id="SM00903">
    <property type="entry name" value="Flavin_Reduct"/>
    <property type="match status" value="1"/>
</dbReference>
<keyword evidence="1" id="KW-0560">Oxidoreductase</keyword>
<reference evidence="3" key="1">
    <citation type="submission" date="2023-02" db="EMBL/GenBank/DDBJ databases">
        <title>Georgenia sp.10Sc9-8, isolated from a soil sample collected from the Taklamakan desert.</title>
        <authorList>
            <person name="Liu S."/>
        </authorList>
    </citation>
    <scope>NUCLEOTIDE SEQUENCE</scope>
    <source>
        <strain evidence="3">10Sc9-8</strain>
    </source>
</reference>
<evidence type="ECO:0000256" key="1">
    <source>
        <dbReference type="ARBA" id="ARBA00023002"/>
    </source>
</evidence>
<gene>
    <name evidence="3" type="ORF">PU560_12975</name>
</gene>
<dbReference type="InterPro" id="IPR050268">
    <property type="entry name" value="NADH-dep_flavin_reductase"/>
</dbReference>
<name>A0ABT5TZJ9_9MICO</name>
<dbReference type="PANTHER" id="PTHR30466">
    <property type="entry name" value="FLAVIN REDUCTASE"/>
    <property type="match status" value="1"/>
</dbReference>
<dbReference type="Proteomes" id="UP001165561">
    <property type="component" value="Unassembled WGS sequence"/>
</dbReference>
<comment type="caution">
    <text evidence="3">The sequence shown here is derived from an EMBL/GenBank/DDBJ whole genome shotgun (WGS) entry which is preliminary data.</text>
</comment>
<dbReference type="Pfam" id="PF01613">
    <property type="entry name" value="Flavin_Reduct"/>
    <property type="match status" value="1"/>
</dbReference>
<dbReference type="SUPFAM" id="SSF50475">
    <property type="entry name" value="FMN-binding split barrel"/>
    <property type="match status" value="1"/>
</dbReference>
<accession>A0ABT5TZJ9</accession>
<keyword evidence="4" id="KW-1185">Reference proteome</keyword>
<evidence type="ECO:0000313" key="3">
    <source>
        <dbReference type="EMBL" id="MDD9207372.1"/>
    </source>
</evidence>
<evidence type="ECO:0000259" key="2">
    <source>
        <dbReference type="SMART" id="SM00903"/>
    </source>
</evidence>
<dbReference type="InterPro" id="IPR012349">
    <property type="entry name" value="Split_barrel_FMN-bd"/>
</dbReference>